<feature type="transmembrane region" description="Helical" evidence="8">
    <location>
        <begin position="38"/>
        <end position="56"/>
    </location>
</feature>
<evidence type="ECO:0000256" key="4">
    <source>
        <dbReference type="ARBA" id="ARBA00022679"/>
    </source>
</evidence>
<dbReference type="GO" id="GO:0042371">
    <property type="term" value="P:vitamin K biosynthetic process"/>
    <property type="evidence" value="ECO:0007669"/>
    <property type="project" value="TreeGrafter"/>
</dbReference>
<feature type="transmembrane region" description="Helical" evidence="8">
    <location>
        <begin position="173"/>
        <end position="193"/>
    </location>
</feature>
<sequence>MLKNWISAFRLRTLPLALSTVLMGNALAVFKGAFNPTIFWLTILTTLLLQILSNLANDYGDGIKGTDNVDRVGPKRAIQSGAISPKQMKTAVIIFALLSLLSGIGLLLVALKMDLMLFIFFLLGIAAIGAAIKYTVGKSAYGYQGLGDLFVFIFFGLVGVLGAYYLQVKTIDYWMALPAIAIGAFSAAVLNLNNMRDIENDGKVGKNTLVVKLGLKHAKKYHYTLFLLAYIAIFTFVMTQTDGRQQGVLLIISALVGLIHTFHIKRVILAKAYAQFDPELKIVALSTLLFSVACFFTFYLL</sequence>
<dbReference type="PANTHER" id="PTHR13929:SF0">
    <property type="entry name" value="UBIA PRENYLTRANSFERASE DOMAIN-CONTAINING PROTEIN 1"/>
    <property type="match status" value="1"/>
</dbReference>
<dbReference type="AlphaFoldDB" id="A0A2W1N9Z9"/>
<keyword evidence="11" id="KW-1185">Reference proteome</keyword>
<dbReference type="EMBL" id="QKSB01000012">
    <property type="protein sequence ID" value="PZE16095.1"/>
    <property type="molecule type" value="Genomic_DNA"/>
</dbReference>
<dbReference type="InterPro" id="IPR026046">
    <property type="entry name" value="UBIAD1"/>
</dbReference>
<comment type="catalytic activity">
    <reaction evidence="8">
        <text>an all-trans-polyprenyl diphosphate + 1,4-dihydroxy-2-naphthoate + H(+) = a 2-demethylmenaquinol + CO2 + diphosphate</text>
        <dbReference type="Rhea" id="RHEA:26478"/>
        <dbReference type="Rhea" id="RHEA-COMP:9563"/>
        <dbReference type="Rhea" id="RHEA-COMP:9564"/>
        <dbReference type="ChEBI" id="CHEBI:11173"/>
        <dbReference type="ChEBI" id="CHEBI:15378"/>
        <dbReference type="ChEBI" id="CHEBI:16526"/>
        <dbReference type="ChEBI" id="CHEBI:33019"/>
        <dbReference type="ChEBI" id="CHEBI:55437"/>
        <dbReference type="ChEBI" id="CHEBI:58914"/>
        <dbReference type="EC" id="2.5.1.74"/>
    </reaction>
</comment>
<evidence type="ECO:0000313" key="11">
    <source>
        <dbReference type="Proteomes" id="UP000249248"/>
    </source>
</evidence>
<dbReference type="GO" id="GO:0046428">
    <property type="term" value="F:1,4-dihydroxy-2-naphthoate polyprenyltransferase activity"/>
    <property type="evidence" value="ECO:0007669"/>
    <property type="project" value="UniProtKB-UniRule"/>
</dbReference>
<protein>
    <recommendedName>
        <fullName evidence="8 9">1,4-dihydroxy-2-naphthoate octaprenyltransferase</fullName>
        <shortName evidence="8">DHNA-octaprenyltransferase</shortName>
        <ecNumber evidence="8 9">2.5.1.74</ecNumber>
    </recommendedName>
</protein>
<dbReference type="CDD" id="cd13962">
    <property type="entry name" value="PT_UbiA_UBIAD1"/>
    <property type="match status" value="1"/>
</dbReference>
<dbReference type="InterPro" id="IPR004657">
    <property type="entry name" value="MenA"/>
</dbReference>
<accession>A0A2W1N9Z9</accession>
<dbReference type="Pfam" id="PF01040">
    <property type="entry name" value="UbiA"/>
    <property type="match status" value="1"/>
</dbReference>
<name>A0A2W1N9Z9_9FLAO</name>
<keyword evidence="3 8" id="KW-1003">Cell membrane</keyword>
<dbReference type="RefSeq" id="WP_111064304.1">
    <property type="nucleotide sequence ID" value="NZ_JBHUCU010000001.1"/>
</dbReference>
<dbReference type="PIRSF" id="PIRSF005355">
    <property type="entry name" value="UBIAD1"/>
    <property type="match status" value="1"/>
</dbReference>
<dbReference type="Proteomes" id="UP000249248">
    <property type="component" value="Unassembled WGS sequence"/>
</dbReference>
<dbReference type="NCBIfam" id="TIGR00751">
    <property type="entry name" value="menA"/>
    <property type="match status" value="1"/>
</dbReference>
<evidence type="ECO:0000256" key="9">
    <source>
        <dbReference type="NCBIfam" id="TIGR00751"/>
    </source>
</evidence>
<dbReference type="EC" id="2.5.1.74" evidence="8 9"/>
<dbReference type="InterPro" id="IPR000537">
    <property type="entry name" value="UbiA_prenyltransferase"/>
</dbReference>
<evidence type="ECO:0000313" key="10">
    <source>
        <dbReference type="EMBL" id="PZE16095.1"/>
    </source>
</evidence>
<feature type="transmembrane region" description="Helical" evidence="8">
    <location>
        <begin position="91"/>
        <end position="111"/>
    </location>
</feature>
<evidence type="ECO:0000256" key="2">
    <source>
        <dbReference type="ARBA" id="ARBA00022428"/>
    </source>
</evidence>
<dbReference type="PANTHER" id="PTHR13929">
    <property type="entry name" value="1,4-DIHYDROXY-2-NAPHTHOATE OCTAPRENYLTRANSFERASE"/>
    <property type="match status" value="1"/>
</dbReference>
<gene>
    <name evidence="8 10" type="primary">menA</name>
    <name evidence="10" type="ORF">DNU06_14960</name>
</gene>
<comment type="pathway">
    <text evidence="8">Quinol/quinone metabolism; menaquinone biosynthesis; menaquinol from 1,4-dihydroxy-2-naphthoate: step 1/2.</text>
</comment>
<comment type="similarity">
    <text evidence="8">Belongs to the MenA family. Type 1 subfamily.</text>
</comment>
<feature type="transmembrane region" description="Helical" evidence="8">
    <location>
        <begin position="221"/>
        <end position="241"/>
    </location>
</feature>
<feature type="transmembrane region" description="Helical" evidence="8">
    <location>
        <begin position="280"/>
        <end position="300"/>
    </location>
</feature>
<dbReference type="UniPathway" id="UPA00079">
    <property type="reaction ID" value="UER00168"/>
</dbReference>
<dbReference type="GO" id="GO:0005886">
    <property type="term" value="C:plasma membrane"/>
    <property type="evidence" value="ECO:0007669"/>
    <property type="project" value="UniProtKB-SubCell"/>
</dbReference>
<dbReference type="Gene3D" id="1.10.357.140">
    <property type="entry name" value="UbiA prenyltransferase"/>
    <property type="match status" value="1"/>
</dbReference>
<reference evidence="10 11" key="1">
    <citation type="submission" date="2018-06" db="EMBL/GenBank/DDBJ databases">
        <title>The draft genome sequence of Crocinitomix sp. SM1701.</title>
        <authorList>
            <person name="Zhang X."/>
        </authorList>
    </citation>
    <scope>NUCLEOTIDE SEQUENCE [LARGE SCALE GENOMIC DNA]</scope>
    <source>
        <strain evidence="10 11">SM1701</strain>
    </source>
</reference>
<dbReference type="InterPro" id="IPR044878">
    <property type="entry name" value="UbiA_sf"/>
</dbReference>
<dbReference type="GO" id="GO:0009234">
    <property type="term" value="P:menaquinone biosynthetic process"/>
    <property type="evidence" value="ECO:0007669"/>
    <property type="project" value="UniProtKB-UniRule"/>
</dbReference>
<proteinExistence type="inferred from homology"/>
<comment type="function">
    <text evidence="8">Conversion of 1,4-dihydroxy-2-naphthoate (DHNA) to demethylmenaquinone (DMK).</text>
</comment>
<keyword evidence="2 8" id="KW-0474">Menaquinone biosynthesis</keyword>
<keyword evidence="6 8" id="KW-1133">Transmembrane helix</keyword>
<evidence type="ECO:0000256" key="7">
    <source>
        <dbReference type="ARBA" id="ARBA00023136"/>
    </source>
</evidence>
<organism evidence="10 11">
    <name type="scientific">Putridiphycobacter roseus</name>
    <dbReference type="NCBI Taxonomy" id="2219161"/>
    <lineage>
        <taxon>Bacteria</taxon>
        <taxon>Pseudomonadati</taxon>
        <taxon>Bacteroidota</taxon>
        <taxon>Flavobacteriia</taxon>
        <taxon>Flavobacteriales</taxon>
        <taxon>Crocinitomicaceae</taxon>
        <taxon>Putridiphycobacter</taxon>
    </lineage>
</organism>
<evidence type="ECO:0000256" key="8">
    <source>
        <dbReference type="HAMAP-Rule" id="MF_01937"/>
    </source>
</evidence>
<feature type="transmembrane region" description="Helical" evidence="8">
    <location>
        <begin position="148"/>
        <end position="167"/>
    </location>
</feature>
<dbReference type="HAMAP" id="MF_01937">
    <property type="entry name" value="MenA_1"/>
    <property type="match status" value="1"/>
</dbReference>
<evidence type="ECO:0000256" key="1">
    <source>
        <dbReference type="ARBA" id="ARBA00004141"/>
    </source>
</evidence>
<feature type="transmembrane region" description="Helical" evidence="8">
    <location>
        <begin position="117"/>
        <end position="136"/>
    </location>
</feature>
<dbReference type="OrthoDB" id="9767568at2"/>
<evidence type="ECO:0000256" key="6">
    <source>
        <dbReference type="ARBA" id="ARBA00022989"/>
    </source>
</evidence>
<keyword evidence="4 8" id="KW-0808">Transferase</keyword>
<comment type="caution">
    <text evidence="10">The sequence shown here is derived from an EMBL/GenBank/DDBJ whole genome shotgun (WGS) entry which is preliminary data.</text>
</comment>
<comment type="subcellular location">
    <subcellularLocation>
        <location evidence="8">Cell membrane</location>
        <topology evidence="8">Multi-pass membrane protein</topology>
    </subcellularLocation>
    <subcellularLocation>
        <location evidence="1">Membrane</location>
        <topology evidence="1">Multi-pass membrane protein</topology>
    </subcellularLocation>
</comment>
<keyword evidence="7 8" id="KW-0472">Membrane</keyword>
<keyword evidence="5 8" id="KW-0812">Transmembrane</keyword>
<evidence type="ECO:0000256" key="3">
    <source>
        <dbReference type="ARBA" id="ARBA00022475"/>
    </source>
</evidence>
<feature type="transmembrane region" description="Helical" evidence="8">
    <location>
        <begin position="247"/>
        <end position="268"/>
    </location>
</feature>
<evidence type="ECO:0000256" key="5">
    <source>
        <dbReference type="ARBA" id="ARBA00022692"/>
    </source>
</evidence>